<reference evidence="1 2" key="1">
    <citation type="journal article" date="2019" name="Commun. Biol.">
        <title>The bagworm genome reveals a unique fibroin gene that provides high tensile strength.</title>
        <authorList>
            <person name="Kono N."/>
            <person name="Nakamura H."/>
            <person name="Ohtoshi R."/>
            <person name="Tomita M."/>
            <person name="Numata K."/>
            <person name="Arakawa K."/>
        </authorList>
    </citation>
    <scope>NUCLEOTIDE SEQUENCE [LARGE SCALE GENOMIC DNA]</scope>
</reference>
<protein>
    <submittedName>
        <fullName evidence="1">Uncharacterized protein</fullName>
    </submittedName>
</protein>
<evidence type="ECO:0000313" key="1">
    <source>
        <dbReference type="EMBL" id="GBP71978.1"/>
    </source>
</evidence>
<dbReference type="AlphaFoldDB" id="A0A4C1Y7U5"/>
<gene>
    <name evidence="1" type="ORF">EVAR_45293_1</name>
</gene>
<name>A0A4C1Y7U5_EUMVA</name>
<accession>A0A4C1Y7U5</accession>
<dbReference type="EMBL" id="BGZK01001128">
    <property type="protein sequence ID" value="GBP71978.1"/>
    <property type="molecule type" value="Genomic_DNA"/>
</dbReference>
<dbReference type="Proteomes" id="UP000299102">
    <property type="component" value="Unassembled WGS sequence"/>
</dbReference>
<sequence length="102" mass="11122">MECRRPPPPLGTYYYGGSQLCVSSFFKKGCALSSLKPVGNPGADDKLFQSPTIRGKILYIRRTALVFYEDSTLNFDSGLVFNFSPGPGSQSAPRPVSHSDLD</sequence>
<evidence type="ECO:0000313" key="2">
    <source>
        <dbReference type="Proteomes" id="UP000299102"/>
    </source>
</evidence>
<comment type="caution">
    <text evidence="1">The sequence shown here is derived from an EMBL/GenBank/DDBJ whole genome shotgun (WGS) entry which is preliminary data.</text>
</comment>
<keyword evidence="2" id="KW-1185">Reference proteome</keyword>
<organism evidence="1 2">
    <name type="scientific">Eumeta variegata</name>
    <name type="common">Bagworm moth</name>
    <name type="synonym">Eumeta japonica</name>
    <dbReference type="NCBI Taxonomy" id="151549"/>
    <lineage>
        <taxon>Eukaryota</taxon>
        <taxon>Metazoa</taxon>
        <taxon>Ecdysozoa</taxon>
        <taxon>Arthropoda</taxon>
        <taxon>Hexapoda</taxon>
        <taxon>Insecta</taxon>
        <taxon>Pterygota</taxon>
        <taxon>Neoptera</taxon>
        <taxon>Endopterygota</taxon>
        <taxon>Lepidoptera</taxon>
        <taxon>Glossata</taxon>
        <taxon>Ditrysia</taxon>
        <taxon>Tineoidea</taxon>
        <taxon>Psychidae</taxon>
        <taxon>Oiketicinae</taxon>
        <taxon>Eumeta</taxon>
    </lineage>
</organism>
<proteinExistence type="predicted"/>